<dbReference type="AlphaFoldDB" id="A0A1Z5I8S2"/>
<protein>
    <recommendedName>
        <fullName evidence="4">Alkaline shock response membrane anchor protein AmaP</fullName>
    </recommendedName>
</protein>
<keyword evidence="1" id="KW-0472">Membrane</keyword>
<reference evidence="2 3" key="1">
    <citation type="submission" date="2015-11" db="EMBL/GenBank/DDBJ databases">
        <title>Draft genome sequences of new species of the genus Lactobacillus isolated from orchardgrass silage.</title>
        <authorList>
            <person name="Tohno M."/>
            <person name="Tanizawa Y."/>
            <person name="Arita M."/>
        </authorList>
    </citation>
    <scope>NUCLEOTIDE SEQUENCE [LARGE SCALE GENOMIC DNA]</scope>
    <source>
        <strain evidence="2 3">IWT30</strain>
    </source>
</reference>
<keyword evidence="1" id="KW-1133">Transmembrane helix</keyword>
<dbReference type="RefSeq" id="WP_089108005.1">
    <property type="nucleotide sequence ID" value="NZ_BCMF01000001.1"/>
</dbReference>
<dbReference type="OrthoDB" id="2248624at2"/>
<keyword evidence="3" id="KW-1185">Reference proteome</keyword>
<accession>A0A1Z5I8S2</accession>
<evidence type="ECO:0000256" key="1">
    <source>
        <dbReference type="SAM" id="Phobius"/>
    </source>
</evidence>
<organism evidence="2 3">
    <name type="scientific">Secundilactobacillus mixtipabuli</name>
    <dbReference type="NCBI Taxonomy" id="1435342"/>
    <lineage>
        <taxon>Bacteria</taxon>
        <taxon>Bacillati</taxon>
        <taxon>Bacillota</taxon>
        <taxon>Bacilli</taxon>
        <taxon>Lactobacillales</taxon>
        <taxon>Lactobacillaceae</taxon>
        <taxon>Secundilactobacillus</taxon>
    </lineage>
</organism>
<evidence type="ECO:0000313" key="2">
    <source>
        <dbReference type="EMBL" id="GAW98166.1"/>
    </source>
</evidence>
<sequence>MQTLTKTGLAILIVLAIPLSLGLMLLNWSVVGEPLHLGFLDSGTMQAISQNYLFWGGLVLTVVLIVGLFVITLWPKTFQLYRTSHNNGQLRVTKKAIDNFTLSSLQHEPFISDPKVTTKLSKNRIKVKINGALRPSSNAKLQATLYAKRLEEDLKQLLGIDHDRKIEIHLTDYKRNRKSNQPRVV</sequence>
<comment type="caution">
    <text evidence="2">The sequence shown here is derived from an EMBL/GenBank/DDBJ whole genome shotgun (WGS) entry which is preliminary data.</text>
</comment>
<evidence type="ECO:0000313" key="3">
    <source>
        <dbReference type="Proteomes" id="UP000198374"/>
    </source>
</evidence>
<gene>
    <name evidence="2" type="ORF">IWT30_00109</name>
</gene>
<feature type="transmembrane region" description="Helical" evidence="1">
    <location>
        <begin position="9"/>
        <end position="32"/>
    </location>
</feature>
<name>A0A1Z5I8S2_9LACO</name>
<dbReference type="NCBIfam" id="NF033218">
    <property type="entry name" value="anchor_AmaP"/>
    <property type="match status" value="1"/>
</dbReference>
<proteinExistence type="predicted"/>
<dbReference type="EMBL" id="BCMF01000001">
    <property type="protein sequence ID" value="GAW98166.1"/>
    <property type="molecule type" value="Genomic_DNA"/>
</dbReference>
<evidence type="ECO:0008006" key="4">
    <source>
        <dbReference type="Google" id="ProtNLM"/>
    </source>
</evidence>
<dbReference type="Proteomes" id="UP000198374">
    <property type="component" value="Unassembled WGS sequence"/>
</dbReference>
<feature type="transmembrane region" description="Helical" evidence="1">
    <location>
        <begin position="52"/>
        <end position="74"/>
    </location>
</feature>
<keyword evidence="1" id="KW-0812">Transmembrane</keyword>